<protein>
    <submittedName>
        <fullName evidence="2">Uncharacterized protein</fullName>
    </submittedName>
</protein>
<evidence type="ECO:0000256" key="1">
    <source>
        <dbReference type="SAM" id="MobiDB-lite"/>
    </source>
</evidence>
<keyword evidence="3" id="KW-1185">Reference proteome</keyword>
<reference evidence="3" key="1">
    <citation type="submission" date="2016-10" db="EMBL/GenBank/DDBJ databases">
        <authorList>
            <person name="Varghese N."/>
            <person name="Submissions S."/>
        </authorList>
    </citation>
    <scope>NUCLEOTIDE SEQUENCE [LARGE SCALE GENOMIC DNA]</scope>
    <source>
        <strain evidence="3">DSM 44208</strain>
    </source>
</reference>
<dbReference type="AlphaFoldDB" id="A0A1I5T3N6"/>
<evidence type="ECO:0000313" key="3">
    <source>
        <dbReference type="Proteomes" id="UP000198857"/>
    </source>
</evidence>
<accession>A0A1I5T3N6</accession>
<dbReference type="EMBL" id="FOWQ01000008">
    <property type="protein sequence ID" value="SFP77247.1"/>
    <property type="molecule type" value="Genomic_DNA"/>
</dbReference>
<feature type="region of interest" description="Disordered" evidence="1">
    <location>
        <begin position="136"/>
        <end position="174"/>
    </location>
</feature>
<dbReference type="STRING" id="1523247.SAMN05660464_4196"/>
<gene>
    <name evidence="2" type="ORF">SAMN05660464_4196</name>
</gene>
<evidence type="ECO:0000313" key="2">
    <source>
        <dbReference type="EMBL" id="SFP77247.1"/>
    </source>
</evidence>
<proteinExistence type="predicted"/>
<dbReference type="OrthoDB" id="4327969at2"/>
<sequence length="174" mass="18127">MTSASTTASTSLFKGGPTLLDLLVDVGELRIAVTGPRMLFEKLTLVTTLSAFDGCTVGRLRELADSLEGTVHCGLVGVQRAEIAVTAVRSGGHLEIGLGPPSMYQSELVLRTRTGETFRELLSRVLAGDAPGPFTAGLHPVTASGHLEHHFGPDPDGGNGGGHDHGGEHRDGRP</sequence>
<feature type="compositionally biased region" description="Basic and acidic residues" evidence="1">
    <location>
        <begin position="162"/>
        <end position="174"/>
    </location>
</feature>
<organism evidence="2 3">
    <name type="scientific">Geodermatophilus dictyosporus</name>
    <dbReference type="NCBI Taxonomy" id="1523247"/>
    <lineage>
        <taxon>Bacteria</taxon>
        <taxon>Bacillati</taxon>
        <taxon>Actinomycetota</taxon>
        <taxon>Actinomycetes</taxon>
        <taxon>Geodermatophilales</taxon>
        <taxon>Geodermatophilaceae</taxon>
        <taxon>Geodermatophilus</taxon>
    </lineage>
</organism>
<name>A0A1I5T3N6_9ACTN</name>
<dbReference type="Proteomes" id="UP000198857">
    <property type="component" value="Unassembled WGS sequence"/>
</dbReference>
<dbReference type="RefSeq" id="WP_091114066.1">
    <property type="nucleotide sequence ID" value="NZ_FOWQ01000008.1"/>
</dbReference>